<protein>
    <submittedName>
        <fullName evidence="1">Uncharacterized protein</fullName>
    </submittedName>
</protein>
<reference evidence="1 2" key="1">
    <citation type="submission" date="2020-08" db="EMBL/GenBank/DDBJ databases">
        <title>Sequencing the genomes of 1000 actinobacteria strains.</title>
        <authorList>
            <person name="Klenk H.-P."/>
        </authorList>
    </citation>
    <scope>NUCLEOTIDE SEQUENCE [LARGE SCALE GENOMIC DNA]</scope>
    <source>
        <strain evidence="1 2">DSM 105498</strain>
    </source>
</reference>
<dbReference type="PROSITE" id="PS51318">
    <property type="entry name" value="TAT"/>
    <property type="match status" value="1"/>
</dbReference>
<comment type="caution">
    <text evidence="1">The sequence shown here is derived from an EMBL/GenBank/DDBJ whole genome shotgun (WGS) entry which is preliminary data.</text>
</comment>
<organism evidence="1 2">
    <name type="scientific">Nocardioides soli</name>
    <dbReference type="NCBI Taxonomy" id="1036020"/>
    <lineage>
        <taxon>Bacteria</taxon>
        <taxon>Bacillati</taxon>
        <taxon>Actinomycetota</taxon>
        <taxon>Actinomycetes</taxon>
        <taxon>Propionibacteriales</taxon>
        <taxon>Nocardioidaceae</taxon>
        <taxon>Nocardioides</taxon>
    </lineage>
</organism>
<name>A0A7W4VS81_9ACTN</name>
<proteinExistence type="predicted"/>
<dbReference type="EMBL" id="JACHWR010000001">
    <property type="protein sequence ID" value="MBB3040837.1"/>
    <property type="molecule type" value="Genomic_DNA"/>
</dbReference>
<dbReference type="InterPro" id="IPR006311">
    <property type="entry name" value="TAT_signal"/>
</dbReference>
<dbReference type="AlphaFoldDB" id="A0A7W4VS81"/>
<accession>A0A7W4VS81</accession>
<evidence type="ECO:0000313" key="2">
    <source>
        <dbReference type="Proteomes" id="UP000589626"/>
    </source>
</evidence>
<gene>
    <name evidence="1" type="ORF">FHU40_000638</name>
</gene>
<sequence>MLSLDQIPDALTQPARPEKSFVRQQILASAFTRRGLFRAVAATGMAIGLASLDGISRLRRAEAVTTWGNCPNWHPLLAGIYGVPAGSSAYKFWTLEWNKCNPTHGSAAGNIGPGFCGSDGFHRNGVVGSIEYDRRPASCAGRNTWAWKRNGVEPEPPDVRCSDGRFRLLSSGSAWVNSTCKHPM</sequence>
<dbReference type="RefSeq" id="WP_183590819.1">
    <property type="nucleotide sequence ID" value="NZ_JACHWR010000001.1"/>
</dbReference>
<dbReference type="Proteomes" id="UP000589626">
    <property type="component" value="Unassembled WGS sequence"/>
</dbReference>
<evidence type="ECO:0000313" key="1">
    <source>
        <dbReference type="EMBL" id="MBB3040837.1"/>
    </source>
</evidence>
<keyword evidence="2" id="KW-1185">Reference proteome</keyword>